<keyword evidence="2 6" id="KW-1003">Cell membrane</keyword>
<comment type="similarity">
    <text evidence="6">Belongs to the ABC-4 integral membrane protein family.</text>
</comment>
<feature type="transmembrane region" description="Helical" evidence="6">
    <location>
        <begin position="59"/>
        <end position="79"/>
    </location>
</feature>
<dbReference type="Proteomes" id="UP001198893">
    <property type="component" value="Unassembled WGS sequence"/>
</dbReference>
<dbReference type="RefSeq" id="WP_227710727.1">
    <property type="nucleotide sequence ID" value="NZ_JAJEQW010000018.1"/>
</dbReference>
<evidence type="ECO:0000313" key="8">
    <source>
        <dbReference type="EMBL" id="MCC2243245.1"/>
    </source>
</evidence>
<dbReference type="InterPro" id="IPR027022">
    <property type="entry name" value="ABC_permease_BceB-typ"/>
</dbReference>
<reference evidence="8" key="1">
    <citation type="submission" date="2021-10" db="EMBL/GenBank/DDBJ databases">
        <title>Anaerobic single-cell dispensing facilitates the cultivation of human gut bacteria.</title>
        <authorList>
            <person name="Afrizal A."/>
        </authorList>
    </citation>
    <scope>NUCLEOTIDE SEQUENCE</scope>
    <source>
        <strain evidence="8">CLA-AA-H204</strain>
    </source>
</reference>
<dbReference type="PANTHER" id="PTHR46795">
    <property type="entry name" value="ABC TRANSPORTER PERMEASE-RELATED-RELATED"/>
    <property type="match status" value="1"/>
</dbReference>
<feature type="transmembrane region" description="Helical" evidence="6">
    <location>
        <begin position="604"/>
        <end position="625"/>
    </location>
</feature>
<feature type="transmembrane region" description="Helical" evidence="6">
    <location>
        <begin position="542"/>
        <end position="567"/>
    </location>
</feature>
<feature type="transmembrane region" description="Helical" evidence="6">
    <location>
        <begin position="148"/>
        <end position="174"/>
    </location>
</feature>
<keyword evidence="4 6" id="KW-1133">Transmembrane helix</keyword>
<name>A0AAW4WEN7_9FIRM</name>
<keyword evidence="5 6" id="KW-0472">Membrane</keyword>
<sequence length="673" mass="76085">MNRGLYGKLAVNNIKHNRQFYLPYLLTGMLTVAFFYTMLYLNYNPGLDELPFGAVDVKFVLGLGAVIIGFFSVIFLFYTNSFIMKRRKKELGIYNILGMEKRHLAKVIFLETFFSAVVAIGGGLVAGIAFSKLMCMLLYAMIGYHAEIVFYVSESGVVSTILLFAGIFMLTFIYNLFQIQLAKPVELLHGSSQGEREPKTKKLMAIVGIVTLAAGYYMAITVDNPVTAVLLFFVAVILVIIGTYFIFMAGSIAVLKFLRKRKSYYYKKKHFVAVSGLIYRMKQNAAGLASICILSTMVLVVISSTVSMYAGLDDELATRYQGDIGVSIISENPITEGDTLRELVNRTIRQENRSIKEEQGMMTLTFSCISEDGNLVIRKHDDEGDYSSDIIMLRMITREDYEEAYNVRVPELSDHEVVLATSDDYDKDTITVGDYTYPILQKQHFSSENGHWMDNQVYYMVVNSVEDMAPLYEAQKEIYGKNASSYYYSLYIDIDGNREEKIACGNAVSAAIGASGMEEGHDGKYYIMIENRAENEDSFRQMYGGFLFLGIFLGILFLMITVLIIFYKQISEGYEDKERFAIMEKVGMSNAEVKKTISAQIRMVFLLPIVTAALHVLAAFPMIRMILAVMNLNNGRLFAYCLLGTIAVFTVIYLLVYKMTSRTYYRIVGHQIR</sequence>
<dbReference type="Pfam" id="PF02687">
    <property type="entry name" value="FtsX"/>
    <property type="match status" value="1"/>
</dbReference>
<proteinExistence type="inferred from homology"/>
<dbReference type="AlphaFoldDB" id="A0AAW4WEN7"/>
<gene>
    <name evidence="8" type="ORF">LKD47_13260</name>
</gene>
<evidence type="ECO:0000256" key="2">
    <source>
        <dbReference type="ARBA" id="ARBA00022475"/>
    </source>
</evidence>
<comment type="caution">
    <text evidence="8">The sequence shown here is derived from an EMBL/GenBank/DDBJ whole genome shotgun (WGS) entry which is preliminary data.</text>
</comment>
<evidence type="ECO:0000256" key="6">
    <source>
        <dbReference type="PIRNR" id="PIRNR018968"/>
    </source>
</evidence>
<dbReference type="GO" id="GO:0055085">
    <property type="term" value="P:transmembrane transport"/>
    <property type="evidence" value="ECO:0007669"/>
    <property type="project" value="UniProtKB-UniRule"/>
</dbReference>
<evidence type="ECO:0000313" key="9">
    <source>
        <dbReference type="Proteomes" id="UP001198893"/>
    </source>
</evidence>
<protein>
    <submittedName>
        <fullName evidence="8">ABC transporter permease</fullName>
    </submittedName>
</protein>
<feature type="transmembrane region" description="Helical" evidence="6">
    <location>
        <begin position="637"/>
        <end position="656"/>
    </location>
</feature>
<feature type="transmembrane region" description="Helical" evidence="6">
    <location>
        <begin position="203"/>
        <end position="222"/>
    </location>
</feature>
<keyword evidence="3 6" id="KW-0812">Transmembrane</keyword>
<evidence type="ECO:0000259" key="7">
    <source>
        <dbReference type="Pfam" id="PF02687"/>
    </source>
</evidence>
<accession>A0AAW4WEN7</accession>
<keyword evidence="6" id="KW-0813">Transport</keyword>
<evidence type="ECO:0000256" key="1">
    <source>
        <dbReference type="ARBA" id="ARBA00004651"/>
    </source>
</evidence>
<comment type="subcellular location">
    <subcellularLocation>
        <location evidence="1 6">Cell membrane</location>
        <topology evidence="1 6">Multi-pass membrane protein</topology>
    </subcellularLocation>
</comment>
<evidence type="ECO:0000256" key="4">
    <source>
        <dbReference type="ARBA" id="ARBA00022989"/>
    </source>
</evidence>
<dbReference type="PANTHER" id="PTHR46795:SF3">
    <property type="entry name" value="ABC TRANSPORTER PERMEASE"/>
    <property type="match status" value="1"/>
</dbReference>
<feature type="transmembrane region" description="Helical" evidence="6">
    <location>
        <begin position="285"/>
        <end position="310"/>
    </location>
</feature>
<feature type="domain" description="ABC3 transporter permease C-terminal" evidence="7">
    <location>
        <begin position="65"/>
        <end position="176"/>
    </location>
</feature>
<dbReference type="PIRSF" id="PIRSF018968">
    <property type="entry name" value="ABC_permease_BceB"/>
    <property type="match status" value="1"/>
</dbReference>
<evidence type="ECO:0000256" key="5">
    <source>
        <dbReference type="ARBA" id="ARBA00023136"/>
    </source>
</evidence>
<feature type="transmembrane region" description="Helical" evidence="6">
    <location>
        <begin position="21"/>
        <end position="39"/>
    </location>
</feature>
<dbReference type="GO" id="GO:0005886">
    <property type="term" value="C:plasma membrane"/>
    <property type="evidence" value="ECO:0007669"/>
    <property type="project" value="UniProtKB-SubCell"/>
</dbReference>
<organism evidence="8 9">
    <name type="scientific">Roseburia amylophila</name>
    <dbReference type="NCBI Taxonomy" id="2981794"/>
    <lineage>
        <taxon>Bacteria</taxon>
        <taxon>Bacillati</taxon>
        <taxon>Bacillota</taxon>
        <taxon>Clostridia</taxon>
        <taxon>Lachnospirales</taxon>
        <taxon>Lachnospiraceae</taxon>
        <taxon>Roseburia</taxon>
    </lineage>
</organism>
<feature type="transmembrane region" description="Helical" evidence="6">
    <location>
        <begin position="228"/>
        <end position="258"/>
    </location>
</feature>
<evidence type="ECO:0000256" key="3">
    <source>
        <dbReference type="ARBA" id="ARBA00022692"/>
    </source>
</evidence>
<dbReference type="EMBL" id="JAJEQW010000018">
    <property type="protein sequence ID" value="MCC2243245.1"/>
    <property type="molecule type" value="Genomic_DNA"/>
</dbReference>
<feature type="transmembrane region" description="Helical" evidence="6">
    <location>
        <begin position="109"/>
        <end position="142"/>
    </location>
</feature>
<dbReference type="InterPro" id="IPR052536">
    <property type="entry name" value="ABC-4_Integral_Memb_Prot"/>
</dbReference>
<dbReference type="InterPro" id="IPR003838">
    <property type="entry name" value="ABC3_permease_C"/>
</dbReference>